<comment type="PTM">
    <text evidence="8">Binds 2 heme c groups covalently per subunit.</text>
</comment>
<evidence type="ECO:0000259" key="11">
    <source>
        <dbReference type="PROSITE" id="PS51007"/>
    </source>
</evidence>
<keyword evidence="5" id="KW-0574">Periplasm</keyword>
<gene>
    <name evidence="12" type="ORF">CBY09_20320</name>
</gene>
<keyword evidence="4 9" id="KW-0479">Metal-binding</keyword>
<dbReference type="GO" id="GO:0009055">
    <property type="term" value="F:electron transfer activity"/>
    <property type="evidence" value="ECO:0007669"/>
    <property type="project" value="InterPro"/>
</dbReference>
<feature type="binding site" description="axial binding residue" evidence="9">
    <location>
        <position position="86"/>
    </location>
    <ligand>
        <name>heme c</name>
        <dbReference type="ChEBI" id="CHEBI:61717"/>
        <label>1</label>
    </ligand>
    <ligandPart>
        <name>Fe</name>
        <dbReference type="ChEBI" id="CHEBI:18248"/>
    </ligandPart>
</feature>
<dbReference type="Gene3D" id="1.10.760.10">
    <property type="entry name" value="Cytochrome c-like domain"/>
    <property type="match status" value="2"/>
</dbReference>
<keyword evidence="2" id="KW-0813">Transport</keyword>
<evidence type="ECO:0000256" key="8">
    <source>
        <dbReference type="PIRSR" id="PIRSR000005-1"/>
    </source>
</evidence>
<feature type="binding site" description="axial binding residue" evidence="9">
    <location>
        <position position="185"/>
    </location>
    <ligand>
        <name>heme c</name>
        <dbReference type="ChEBI" id="CHEBI:61717"/>
        <label>2</label>
    </ligand>
    <ligandPart>
        <name>Fe</name>
        <dbReference type="ChEBI" id="CHEBI:18248"/>
    </ligandPart>
</feature>
<dbReference type="PIRSF" id="PIRSF000005">
    <property type="entry name" value="Cytochrome_c4"/>
    <property type="match status" value="1"/>
</dbReference>
<reference evidence="12 13" key="1">
    <citation type="submission" date="2017-07" db="EMBL/GenBank/DDBJ databases">
        <title>Acidovorax KNDSW TSA 6 genome sequence and assembly.</title>
        <authorList>
            <person name="Mayilraj S."/>
        </authorList>
    </citation>
    <scope>NUCLEOTIDE SEQUENCE [LARGE SCALE GENOMIC DNA]</scope>
    <source>
        <strain evidence="12 13">KNDSW-TSA6</strain>
    </source>
</reference>
<evidence type="ECO:0000256" key="4">
    <source>
        <dbReference type="ARBA" id="ARBA00022723"/>
    </source>
</evidence>
<dbReference type="OrthoDB" id="9796421at2"/>
<keyword evidence="3 8" id="KW-0349">Heme</keyword>
<keyword evidence="7 9" id="KW-0408">Iron</keyword>
<evidence type="ECO:0000256" key="6">
    <source>
        <dbReference type="ARBA" id="ARBA00022982"/>
    </source>
</evidence>
<name>A0A235EIU8_9BURK</name>
<dbReference type="GO" id="GO:0042597">
    <property type="term" value="C:periplasmic space"/>
    <property type="evidence" value="ECO:0007669"/>
    <property type="project" value="UniProtKB-SubCell"/>
</dbReference>
<organism evidence="12 13">
    <name type="scientific">Acidovorax kalamii</name>
    <dbReference type="NCBI Taxonomy" id="2004485"/>
    <lineage>
        <taxon>Bacteria</taxon>
        <taxon>Pseudomonadati</taxon>
        <taxon>Pseudomonadota</taxon>
        <taxon>Betaproteobacteria</taxon>
        <taxon>Burkholderiales</taxon>
        <taxon>Comamonadaceae</taxon>
        <taxon>Acidovorax</taxon>
    </lineage>
</organism>
<evidence type="ECO:0000256" key="7">
    <source>
        <dbReference type="ARBA" id="ARBA00023004"/>
    </source>
</evidence>
<dbReference type="RefSeq" id="WP_094291379.1">
    <property type="nucleotide sequence ID" value="NZ_NOIG01000012.1"/>
</dbReference>
<keyword evidence="6" id="KW-0249">Electron transport</keyword>
<evidence type="ECO:0000256" key="3">
    <source>
        <dbReference type="ARBA" id="ARBA00022617"/>
    </source>
</evidence>
<feature type="domain" description="Cytochrome c" evidence="11">
    <location>
        <begin position="123"/>
        <end position="208"/>
    </location>
</feature>
<feature type="binding site" description="axial binding residue" evidence="9">
    <location>
        <position position="140"/>
    </location>
    <ligand>
        <name>heme c</name>
        <dbReference type="ChEBI" id="CHEBI:61717"/>
        <label>2</label>
    </ligand>
    <ligandPart>
        <name>Fe</name>
        <dbReference type="ChEBI" id="CHEBI:18248"/>
    </ligandPart>
</feature>
<dbReference type="GO" id="GO:0005506">
    <property type="term" value="F:iron ion binding"/>
    <property type="evidence" value="ECO:0007669"/>
    <property type="project" value="InterPro"/>
</dbReference>
<evidence type="ECO:0000256" key="2">
    <source>
        <dbReference type="ARBA" id="ARBA00022448"/>
    </source>
</evidence>
<proteinExistence type="predicted"/>
<feature type="binding site" description="covalent" evidence="8">
    <location>
        <position position="42"/>
    </location>
    <ligand>
        <name>heme c</name>
        <dbReference type="ChEBI" id="CHEBI:61717"/>
        <label>1</label>
    </ligand>
</feature>
<evidence type="ECO:0000256" key="1">
    <source>
        <dbReference type="ARBA" id="ARBA00004418"/>
    </source>
</evidence>
<feature type="binding site" description="covalent" evidence="8">
    <location>
        <position position="136"/>
    </location>
    <ligand>
        <name>heme c</name>
        <dbReference type="ChEBI" id="CHEBI:61717"/>
        <label>2</label>
    </ligand>
</feature>
<keyword evidence="13" id="KW-1185">Reference proteome</keyword>
<dbReference type="SUPFAM" id="SSF46626">
    <property type="entry name" value="Cytochrome c"/>
    <property type="match status" value="2"/>
</dbReference>
<evidence type="ECO:0000313" key="12">
    <source>
        <dbReference type="EMBL" id="OYD48375.1"/>
    </source>
</evidence>
<dbReference type="InterPro" id="IPR036909">
    <property type="entry name" value="Cyt_c-like_dom_sf"/>
</dbReference>
<dbReference type="InterPro" id="IPR050597">
    <property type="entry name" value="Cytochrome_c_Oxidase_Subunit"/>
</dbReference>
<comment type="caution">
    <text evidence="12">The sequence shown here is derived from an EMBL/GenBank/DDBJ whole genome shotgun (WGS) entry which is preliminary data.</text>
</comment>
<feature type="binding site" description="axial binding residue" evidence="9">
    <location>
        <position position="43"/>
    </location>
    <ligand>
        <name>heme c</name>
        <dbReference type="ChEBI" id="CHEBI:61717"/>
        <label>1</label>
    </ligand>
    <ligandPart>
        <name>Fe</name>
        <dbReference type="ChEBI" id="CHEBI:18248"/>
    </ligandPart>
</feature>
<feature type="chain" id="PRO_5013076575" evidence="10">
    <location>
        <begin position="23"/>
        <end position="220"/>
    </location>
</feature>
<dbReference type="PANTHER" id="PTHR33751">
    <property type="entry name" value="CBB3-TYPE CYTOCHROME C OXIDASE SUBUNIT FIXP"/>
    <property type="match status" value="1"/>
</dbReference>
<feature type="domain" description="Cytochrome c" evidence="11">
    <location>
        <begin position="27"/>
        <end position="109"/>
    </location>
</feature>
<dbReference type="GO" id="GO:0020037">
    <property type="term" value="F:heme binding"/>
    <property type="evidence" value="ECO:0007669"/>
    <property type="project" value="InterPro"/>
</dbReference>
<evidence type="ECO:0000256" key="10">
    <source>
        <dbReference type="SAM" id="SignalP"/>
    </source>
</evidence>
<protein>
    <submittedName>
        <fullName evidence="12">Cytochrome c4</fullName>
    </submittedName>
</protein>
<accession>A0A235EIU8</accession>
<dbReference type="EMBL" id="NOIG01000012">
    <property type="protein sequence ID" value="OYD48375.1"/>
    <property type="molecule type" value="Genomic_DNA"/>
</dbReference>
<dbReference type="Proteomes" id="UP000215441">
    <property type="component" value="Unassembled WGS sequence"/>
</dbReference>
<dbReference type="Pfam" id="PF00034">
    <property type="entry name" value="Cytochrom_C"/>
    <property type="match status" value="2"/>
</dbReference>
<feature type="signal peptide" evidence="10">
    <location>
        <begin position="1"/>
        <end position="22"/>
    </location>
</feature>
<dbReference type="InterPro" id="IPR009056">
    <property type="entry name" value="Cyt_c-like_dom"/>
</dbReference>
<feature type="binding site" description="covalent" evidence="8">
    <location>
        <position position="39"/>
    </location>
    <ligand>
        <name>heme c</name>
        <dbReference type="ChEBI" id="CHEBI:61717"/>
        <label>1</label>
    </ligand>
</feature>
<keyword evidence="10" id="KW-0732">Signal</keyword>
<evidence type="ECO:0000256" key="5">
    <source>
        <dbReference type="ARBA" id="ARBA00022764"/>
    </source>
</evidence>
<evidence type="ECO:0000256" key="9">
    <source>
        <dbReference type="PIRSR" id="PIRSR000005-2"/>
    </source>
</evidence>
<feature type="binding site" description="covalent" evidence="8">
    <location>
        <position position="139"/>
    </location>
    <ligand>
        <name>heme c</name>
        <dbReference type="ChEBI" id="CHEBI:61717"/>
        <label>2</label>
    </ligand>
</feature>
<sequence>MNKTLTTLFALAVASVTAVSHAQEAKGDVEAGKQKIAMCIGCHGIVGYQASFPEIHKVPMISGQSAKFITAALVAYQKGERKHPTMRGIAESLSEKDIADVSAYYEQHGKTGAELPAKPGREPSVQVAELLKKGACVSCHGDNFAKPIDPSYPKIAGQHADYLFVALKSYKVEKNANVGRNNAIMGGVAKQFTNAELKALANYISSVDGDLHVVPQSRFR</sequence>
<dbReference type="PANTHER" id="PTHR33751:SF9">
    <property type="entry name" value="CYTOCHROME C4"/>
    <property type="match status" value="1"/>
</dbReference>
<evidence type="ECO:0000313" key="13">
    <source>
        <dbReference type="Proteomes" id="UP000215441"/>
    </source>
</evidence>
<comment type="subcellular location">
    <subcellularLocation>
        <location evidence="1">Periplasm</location>
    </subcellularLocation>
</comment>
<dbReference type="AlphaFoldDB" id="A0A235EIU8"/>
<dbReference type="InterPro" id="IPR024167">
    <property type="entry name" value="Cytochrome_c4-like"/>
</dbReference>
<dbReference type="PROSITE" id="PS51007">
    <property type="entry name" value="CYTC"/>
    <property type="match status" value="2"/>
</dbReference>